<dbReference type="Proteomes" id="UP001162131">
    <property type="component" value="Unassembled WGS sequence"/>
</dbReference>
<dbReference type="InterPro" id="IPR013087">
    <property type="entry name" value="Znf_C2H2_type"/>
</dbReference>
<proteinExistence type="predicted"/>
<feature type="domain" description="C2H2-type" evidence="2">
    <location>
        <begin position="91"/>
        <end position="114"/>
    </location>
</feature>
<evidence type="ECO:0000256" key="1">
    <source>
        <dbReference type="PROSITE-ProRule" id="PRU00042"/>
    </source>
</evidence>
<dbReference type="AlphaFoldDB" id="A0AAU9JVM6"/>
<gene>
    <name evidence="3" type="ORF">BSTOLATCC_MIC51026</name>
</gene>
<accession>A0AAU9JVM6</accession>
<protein>
    <recommendedName>
        <fullName evidence="2">C2H2-type domain-containing protein</fullName>
    </recommendedName>
</protein>
<evidence type="ECO:0000313" key="4">
    <source>
        <dbReference type="Proteomes" id="UP001162131"/>
    </source>
</evidence>
<evidence type="ECO:0000259" key="2">
    <source>
        <dbReference type="PROSITE" id="PS50157"/>
    </source>
</evidence>
<dbReference type="PROSITE" id="PS50157">
    <property type="entry name" value="ZINC_FINGER_C2H2_2"/>
    <property type="match status" value="1"/>
</dbReference>
<name>A0AAU9JVM6_9CILI</name>
<dbReference type="Pfam" id="PF00096">
    <property type="entry name" value="zf-C2H2"/>
    <property type="match status" value="1"/>
</dbReference>
<dbReference type="GO" id="GO:0008270">
    <property type="term" value="F:zinc ion binding"/>
    <property type="evidence" value="ECO:0007669"/>
    <property type="project" value="UniProtKB-KW"/>
</dbReference>
<keyword evidence="4" id="KW-1185">Reference proteome</keyword>
<evidence type="ECO:0000313" key="3">
    <source>
        <dbReference type="EMBL" id="CAG9330436.1"/>
    </source>
</evidence>
<dbReference type="SMART" id="SM00355">
    <property type="entry name" value="ZnF_C2H2"/>
    <property type="match status" value="3"/>
</dbReference>
<keyword evidence="1" id="KW-0479">Metal-binding</keyword>
<organism evidence="3 4">
    <name type="scientific">Blepharisma stoltei</name>
    <dbReference type="NCBI Taxonomy" id="1481888"/>
    <lineage>
        <taxon>Eukaryota</taxon>
        <taxon>Sar</taxon>
        <taxon>Alveolata</taxon>
        <taxon>Ciliophora</taxon>
        <taxon>Postciliodesmatophora</taxon>
        <taxon>Heterotrichea</taxon>
        <taxon>Heterotrichida</taxon>
        <taxon>Blepharismidae</taxon>
        <taxon>Blepharisma</taxon>
    </lineage>
</organism>
<dbReference type="EMBL" id="CAJZBQ010000051">
    <property type="protein sequence ID" value="CAG9330436.1"/>
    <property type="molecule type" value="Genomic_DNA"/>
</dbReference>
<keyword evidence="1" id="KW-0863">Zinc-finger</keyword>
<reference evidence="3" key="1">
    <citation type="submission" date="2021-09" db="EMBL/GenBank/DDBJ databases">
        <authorList>
            <consortium name="AG Swart"/>
            <person name="Singh M."/>
            <person name="Singh A."/>
            <person name="Seah K."/>
            <person name="Emmerich C."/>
        </authorList>
    </citation>
    <scope>NUCLEOTIDE SEQUENCE</scope>
    <source>
        <strain evidence="3">ATCC30299</strain>
    </source>
</reference>
<keyword evidence="1" id="KW-0862">Zinc</keyword>
<sequence length="150" mass="16983">MEASSNNKTEDLSQAENIFEQNQNECLINFCINFYYSLLGTAVFLASEQNPDSSESEEESQVCQICYADFSCKKGLSQHIGKVHSKSDKTALCAKCGKYFKNENALKSHVKQVHDKITRVPCKKCGKLIYNKYMMKAHMAREHPAQTNIS</sequence>
<comment type="caution">
    <text evidence="3">The sequence shown here is derived from an EMBL/GenBank/DDBJ whole genome shotgun (WGS) entry which is preliminary data.</text>
</comment>
<dbReference type="PROSITE" id="PS00028">
    <property type="entry name" value="ZINC_FINGER_C2H2_1"/>
    <property type="match status" value="3"/>
</dbReference>
<dbReference type="SUPFAM" id="SSF57667">
    <property type="entry name" value="beta-beta-alpha zinc fingers"/>
    <property type="match status" value="1"/>
</dbReference>
<dbReference type="Gene3D" id="3.30.160.60">
    <property type="entry name" value="Classic Zinc Finger"/>
    <property type="match status" value="1"/>
</dbReference>
<dbReference type="InterPro" id="IPR036236">
    <property type="entry name" value="Znf_C2H2_sf"/>
</dbReference>